<evidence type="ECO:0000313" key="4">
    <source>
        <dbReference type="EMBL" id="XFO65251.1"/>
    </source>
</evidence>
<reference evidence="4" key="1">
    <citation type="submission" date="2024-05" db="EMBL/GenBank/DDBJ databases">
        <title>Isolation and characterization of Sporomusa carbonis sp. nov., a carboxydotrophic hydrogenogen in the genus of Sporomusa isolated from a charcoal burning pile.</title>
        <authorList>
            <person name="Boeer T."/>
            <person name="Rosenbaum F."/>
            <person name="Eysell L."/>
            <person name="Mueller V."/>
            <person name="Daniel R."/>
            <person name="Poehlein A."/>
        </authorList>
    </citation>
    <scope>NUCLEOTIDE SEQUENCE [LARGE SCALE GENOMIC DNA]</scope>
    <source>
        <strain evidence="4">DSM 10669</strain>
    </source>
</reference>
<evidence type="ECO:0000259" key="1">
    <source>
        <dbReference type="PROSITE" id="PS50112"/>
    </source>
</evidence>
<dbReference type="InterPro" id="IPR052163">
    <property type="entry name" value="DGC-Regulatory_Protein"/>
</dbReference>
<organism evidence="4 5">
    <name type="scientific">Sporomusa silvacetica DSM 10669</name>
    <dbReference type="NCBI Taxonomy" id="1123289"/>
    <lineage>
        <taxon>Bacteria</taxon>
        <taxon>Bacillati</taxon>
        <taxon>Bacillota</taxon>
        <taxon>Negativicutes</taxon>
        <taxon>Selenomonadales</taxon>
        <taxon>Sporomusaceae</taxon>
        <taxon>Sporomusa</taxon>
    </lineage>
</organism>
<sequence>MELSFYKTMLDYLYDGVYFVDKDRKIIYWNASAEILTGYSSNDIVGCYCYNNRLNHVNSKGVLLCRGELCPLAKTLKDGFLREEELYFQHKNGHRIPILVRISPVRNEENEIIGAVEVFSDNSSKSHLLEQLAQFKELSLMDSLTGLGNKRYVEIELSAKMNEMNKVGRPFFGVLFVDIDHFKRVNDQYGHDIGDKIIKMVAKTIQNSIGNKGIAFRWGGEEFLAIVNTHLKEELVKVAERVRVLTEQSVFRMGLEEIRVTVSVGATLAELKDTDETLIKRADELLYLSKRTGRNKASYSNDLNPCSLK</sequence>
<dbReference type="Pfam" id="PF13426">
    <property type="entry name" value="PAS_9"/>
    <property type="match status" value="1"/>
</dbReference>
<dbReference type="CDD" id="cd01949">
    <property type="entry name" value="GGDEF"/>
    <property type="match status" value="1"/>
</dbReference>
<dbReference type="Gene3D" id="3.30.450.20">
    <property type="entry name" value="PAS domain"/>
    <property type="match status" value="1"/>
</dbReference>
<dbReference type="InterPro" id="IPR001610">
    <property type="entry name" value="PAC"/>
</dbReference>
<protein>
    <recommendedName>
        <fullName evidence="6">Diguanylate cyclase</fullName>
    </recommendedName>
</protein>
<dbReference type="Gene3D" id="3.30.70.270">
    <property type="match status" value="1"/>
</dbReference>
<dbReference type="InterPro" id="IPR035965">
    <property type="entry name" value="PAS-like_dom_sf"/>
</dbReference>
<dbReference type="InterPro" id="IPR043128">
    <property type="entry name" value="Rev_trsase/Diguanyl_cyclase"/>
</dbReference>
<feature type="domain" description="PAC" evidence="2">
    <location>
        <begin position="82"/>
        <end position="134"/>
    </location>
</feature>
<evidence type="ECO:0008006" key="6">
    <source>
        <dbReference type="Google" id="ProtNLM"/>
    </source>
</evidence>
<evidence type="ECO:0000313" key="5">
    <source>
        <dbReference type="Proteomes" id="UP000216752"/>
    </source>
</evidence>
<dbReference type="RefSeq" id="WP_094605913.1">
    <property type="nucleotide sequence ID" value="NZ_CP155573.1"/>
</dbReference>
<dbReference type="PANTHER" id="PTHR46663:SF4">
    <property type="entry name" value="DIGUANYLATE CYCLASE DGCT-RELATED"/>
    <property type="match status" value="1"/>
</dbReference>
<dbReference type="InterPro" id="IPR000700">
    <property type="entry name" value="PAS-assoc_C"/>
</dbReference>
<name>A0ABZ3IHW5_9FIRM</name>
<feature type="domain" description="PAS" evidence="1">
    <location>
        <begin position="2"/>
        <end position="46"/>
    </location>
</feature>
<dbReference type="SUPFAM" id="SSF55785">
    <property type="entry name" value="PYP-like sensor domain (PAS domain)"/>
    <property type="match status" value="1"/>
</dbReference>
<dbReference type="EMBL" id="CP155573">
    <property type="protein sequence ID" value="XFO65251.1"/>
    <property type="molecule type" value="Genomic_DNA"/>
</dbReference>
<dbReference type="InterPro" id="IPR000160">
    <property type="entry name" value="GGDEF_dom"/>
</dbReference>
<evidence type="ECO:0000259" key="2">
    <source>
        <dbReference type="PROSITE" id="PS50113"/>
    </source>
</evidence>
<dbReference type="PROSITE" id="PS50887">
    <property type="entry name" value="GGDEF"/>
    <property type="match status" value="1"/>
</dbReference>
<dbReference type="Proteomes" id="UP000216752">
    <property type="component" value="Chromosome"/>
</dbReference>
<dbReference type="SMART" id="SM00267">
    <property type="entry name" value="GGDEF"/>
    <property type="match status" value="1"/>
</dbReference>
<dbReference type="SUPFAM" id="SSF55073">
    <property type="entry name" value="Nucleotide cyclase"/>
    <property type="match status" value="1"/>
</dbReference>
<dbReference type="PROSITE" id="PS50112">
    <property type="entry name" value="PAS"/>
    <property type="match status" value="1"/>
</dbReference>
<gene>
    <name evidence="4" type="ORF">SPSIL_013600</name>
</gene>
<accession>A0ABZ3IHW5</accession>
<dbReference type="NCBIfam" id="TIGR00254">
    <property type="entry name" value="GGDEF"/>
    <property type="match status" value="1"/>
</dbReference>
<proteinExistence type="predicted"/>
<feature type="domain" description="GGDEF" evidence="3">
    <location>
        <begin position="170"/>
        <end position="302"/>
    </location>
</feature>
<evidence type="ECO:0000259" key="3">
    <source>
        <dbReference type="PROSITE" id="PS50887"/>
    </source>
</evidence>
<dbReference type="Pfam" id="PF00990">
    <property type="entry name" value="GGDEF"/>
    <property type="match status" value="1"/>
</dbReference>
<dbReference type="PANTHER" id="PTHR46663">
    <property type="entry name" value="DIGUANYLATE CYCLASE DGCT-RELATED"/>
    <property type="match status" value="1"/>
</dbReference>
<dbReference type="InterPro" id="IPR029787">
    <property type="entry name" value="Nucleotide_cyclase"/>
</dbReference>
<dbReference type="InterPro" id="IPR000014">
    <property type="entry name" value="PAS"/>
</dbReference>
<dbReference type="CDD" id="cd00130">
    <property type="entry name" value="PAS"/>
    <property type="match status" value="1"/>
</dbReference>
<dbReference type="PROSITE" id="PS50113">
    <property type="entry name" value="PAC"/>
    <property type="match status" value="1"/>
</dbReference>
<dbReference type="NCBIfam" id="TIGR00229">
    <property type="entry name" value="sensory_box"/>
    <property type="match status" value="1"/>
</dbReference>
<keyword evidence="5" id="KW-1185">Reference proteome</keyword>
<dbReference type="SMART" id="SM00086">
    <property type="entry name" value="PAC"/>
    <property type="match status" value="1"/>
</dbReference>